<name>A0ABV6VIR5_9ACTN</name>
<organism evidence="1 4">
    <name type="scientific">Streptacidiphilus alkalitolerans</name>
    <dbReference type="NCBI Taxonomy" id="3342712"/>
    <lineage>
        <taxon>Bacteria</taxon>
        <taxon>Bacillati</taxon>
        <taxon>Actinomycetota</taxon>
        <taxon>Actinomycetes</taxon>
        <taxon>Kitasatosporales</taxon>
        <taxon>Streptomycetaceae</taxon>
        <taxon>Streptacidiphilus</taxon>
    </lineage>
</organism>
<evidence type="ECO:0000313" key="4">
    <source>
        <dbReference type="Proteomes" id="UP001592582"/>
    </source>
</evidence>
<dbReference type="Proteomes" id="UP001592582">
    <property type="component" value="Unassembled WGS sequence"/>
</dbReference>
<dbReference type="EMBL" id="JBHEZX010000017">
    <property type="protein sequence ID" value="MFC1413482.1"/>
    <property type="molecule type" value="Genomic_DNA"/>
</dbReference>
<dbReference type="Proteomes" id="UP001592530">
    <property type="component" value="Unassembled WGS sequence"/>
</dbReference>
<accession>A0ABV6VIR5</accession>
<dbReference type="EMBL" id="JBHEZY010000010">
    <property type="protein sequence ID" value="MFC1433822.1"/>
    <property type="molecule type" value="Genomic_DNA"/>
</dbReference>
<proteinExistence type="predicted"/>
<protein>
    <submittedName>
        <fullName evidence="1">Uncharacterized protein</fullName>
    </submittedName>
</protein>
<evidence type="ECO:0000313" key="1">
    <source>
        <dbReference type="EMBL" id="MFC1413482.1"/>
    </source>
</evidence>
<keyword evidence="4" id="KW-1185">Reference proteome</keyword>
<evidence type="ECO:0000313" key="2">
    <source>
        <dbReference type="EMBL" id="MFC1433822.1"/>
    </source>
</evidence>
<gene>
    <name evidence="2" type="ORF">ACEZDB_24535</name>
    <name evidence="1" type="ORF">ACEZDG_29895</name>
</gene>
<sequence length="73" mass="8181">MPKPAPRPDLQRAVDRANGAIRQFWMGLAGGQPLTRSEWEYHDALVAQWNAAMIARDDALRRAETQDEPVPAV</sequence>
<comment type="caution">
    <text evidence="1">The sequence shown here is derived from an EMBL/GenBank/DDBJ whole genome shotgun (WGS) entry which is preliminary data.</text>
</comment>
<reference evidence="3 4" key="1">
    <citation type="submission" date="2024-09" db="EMBL/GenBank/DDBJ databases">
        <authorList>
            <person name="Lee S.D."/>
        </authorList>
    </citation>
    <scope>NUCLEOTIDE SEQUENCE [LARGE SCALE GENOMIC DNA]</scope>
    <source>
        <strain evidence="1 4">N1-1</strain>
        <strain evidence="2 3">N1-3</strain>
    </source>
</reference>
<evidence type="ECO:0000313" key="3">
    <source>
        <dbReference type="Proteomes" id="UP001592530"/>
    </source>
</evidence>
<dbReference type="RefSeq" id="WP_380515426.1">
    <property type="nucleotide sequence ID" value="NZ_JBHEZX010000017.1"/>
</dbReference>